<dbReference type="Proteomes" id="UP001139955">
    <property type="component" value="Unassembled WGS sequence"/>
</dbReference>
<keyword evidence="8" id="KW-1185">Reference proteome</keyword>
<comment type="similarity">
    <text evidence="1 5">Belongs to the peptidase S8 family.</text>
</comment>
<dbReference type="GO" id="GO:0004252">
    <property type="term" value="F:serine-type endopeptidase activity"/>
    <property type="evidence" value="ECO:0007669"/>
    <property type="project" value="UniProtKB-UniRule"/>
</dbReference>
<dbReference type="InterPro" id="IPR050131">
    <property type="entry name" value="Peptidase_S8_subtilisin-like"/>
</dbReference>
<keyword evidence="3 5" id="KW-0378">Hydrolase</keyword>
<keyword evidence="2 5" id="KW-0645">Protease</keyword>
<name>A0A9X2XFI3_9PSED</name>
<accession>A0A9X2XFI3</accession>
<evidence type="ECO:0000256" key="2">
    <source>
        <dbReference type="ARBA" id="ARBA00022670"/>
    </source>
</evidence>
<dbReference type="CDD" id="cd00306">
    <property type="entry name" value="Peptidases_S8_S53"/>
    <property type="match status" value="1"/>
</dbReference>
<sequence>MGQALLVKIRGSLSAGQNQGLAAAVGGPPLEEILKIPAPPAPAGAAGMAAAHGSTWYRAPLPPAANPWDAAHAMLAQGAAFAAAAGGGTPIEFIEPDTEQTWFTEQTPGAQALAAAAACTFHPQDGSGEKAVSTAGDDWHLQNQYSQLGNARNNVTPAQQQAIKIAHLDTGYDPNHASLPLHLDLLNQRNFRDPGRLNDATDRTPDGWNAIRNQGHGHATLSLLAGNQITNVPAGKGFSGFVGGAPHATVIPIRIADWVVRFSTSTMVQGFQYAVDQGAHVLSMSMGGLTSRALADAVNLAYERGLFMVTAAGNNYAKLPTPGSIVFPARFQRVLAACGVMADGRAYAGLNLGTMQGNYGPASKMQTAMGAFTPNVPWAEFGCGKLVSMDGAGTSSATPQLAAAVALWMAKHAQALATYPEPWMRVEAARSALFQSARQTTAVMGKGETLEKIGRGVLQADALLQIAPPAAANLKKTSKAEPSWGWINLIFGVGGVSLAAGQTPATLEMFALELTQMAQVNRQVDEAIPDNDAATGVAASLRSRYLEAALDSGNPSAPLKAFLEQQLGRKQAAAGVGPAAIPSGSQIERKAKVLPTPPRRLRVYALDPSIAKTLSSVEINETVINVPWEEDLKPGPVGEYLEIVDVDPASNRLYDPVNLNEPKLLAQDGWPPSEGNPEFHQQMVYAVAMKTIKNFEEALGRRVLWAPRWAPSTNSKGQVEFKPYTVRRLRIYPHALRTDNAYYSPDKVALLFGYFQSQADPTGATPGGTMVFSCLSSDIIAHEMSHALLDGLHRRFQDASNPDVPAFHEAFADIVALFQHFSIPELVRFQVRQAHGVMDAARLLGALAKQFGEGTNRGGPLRDYLAKGPKPKYPDDMEMHDRGSILVSAVYEAFLSIVDRRTADLIRIATNGTGLLPKGALPHDLVERLTEETCKTARHVLRICIRALDYCPAVDITFGEYLRALITADIDLVAVDRFHYRVAFMDAFRKRNLLPRDVRTVSEESLAWGTLVNSKPQWLAGLVADLDFGWDLKLDREAVQRLNEENRWKLWRRLSDLLKKNPELCVEFGLLPDVPKYSSDGVIVGPAAPGETTFDVPSVRPARRVTPDGGFQIEVVATILQRRRVPVDPNDPGGPQMWFRGGTTLILDPRKNDCEVRYAIVKNSGSDSRLARQRQQASSGSMGALQALYFATTPSEPFALLHSHNGGFGHAQ</sequence>
<evidence type="ECO:0000313" key="7">
    <source>
        <dbReference type="EMBL" id="MCU7248010.1"/>
    </source>
</evidence>
<keyword evidence="4 5" id="KW-0720">Serine protease</keyword>
<dbReference type="GO" id="GO:0006508">
    <property type="term" value="P:proteolysis"/>
    <property type="evidence" value="ECO:0007669"/>
    <property type="project" value="UniProtKB-KW"/>
</dbReference>
<dbReference type="SUPFAM" id="SSF52743">
    <property type="entry name" value="Subtilisin-like"/>
    <property type="match status" value="1"/>
</dbReference>
<dbReference type="Gene3D" id="3.40.50.200">
    <property type="entry name" value="Peptidase S8/S53 domain"/>
    <property type="match status" value="1"/>
</dbReference>
<feature type="active site" description="Charge relay system" evidence="5">
    <location>
        <position position="169"/>
    </location>
</feature>
<comment type="caution">
    <text evidence="7">The sequence shown here is derived from an EMBL/GenBank/DDBJ whole genome shotgun (WGS) entry which is preliminary data.</text>
</comment>
<dbReference type="SUPFAM" id="SSF55486">
    <property type="entry name" value="Metalloproteases ('zincins'), catalytic domain"/>
    <property type="match status" value="1"/>
</dbReference>
<feature type="active site" description="Charge relay system" evidence="5">
    <location>
        <position position="216"/>
    </location>
</feature>
<dbReference type="PROSITE" id="PS51892">
    <property type="entry name" value="SUBTILASE"/>
    <property type="match status" value="1"/>
</dbReference>
<evidence type="ECO:0000256" key="5">
    <source>
        <dbReference type="PROSITE-ProRule" id="PRU01240"/>
    </source>
</evidence>
<feature type="active site" description="Charge relay system" evidence="5">
    <location>
        <position position="395"/>
    </location>
</feature>
<reference evidence="7" key="1">
    <citation type="submission" date="2022-09" db="EMBL/GenBank/DDBJ databases">
        <authorList>
            <person name="Cesa-Luna C."/>
            <person name="Girard L."/>
            <person name="Lood C."/>
            <person name="Hofte M."/>
            <person name="De Mot R."/>
        </authorList>
    </citation>
    <scope>NUCLEOTIDE SEQUENCE</scope>
    <source>
        <strain evidence="7">B1M3-32</strain>
    </source>
</reference>
<proteinExistence type="inferred from homology"/>
<dbReference type="PANTHER" id="PTHR43806">
    <property type="entry name" value="PEPTIDASE S8"/>
    <property type="match status" value="1"/>
</dbReference>
<dbReference type="EMBL" id="JAOSKY010000004">
    <property type="protein sequence ID" value="MCU7248010.1"/>
    <property type="molecule type" value="Genomic_DNA"/>
</dbReference>
<dbReference type="RefSeq" id="WP_301621702.1">
    <property type="nucleotide sequence ID" value="NZ_JAOSKY010000004.1"/>
</dbReference>
<dbReference type="AlphaFoldDB" id="A0A9X2XFI3"/>
<evidence type="ECO:0000313" key="8">
    <source>
        <dbReference type="Proteomes" id="UP001139955"/>
    </source>
</evidence>
<gene>
    <name evidence="7" type="ORF">OC940_09385</name>
</gene>
<dbReference type="InterPro" id="IPR000209">
    <property type="entry name" value="Peptidase_S8/S53_dom"/>
</dbReference>
<dbReference type="PANTHER" id="PTHR43806:SF11">
    <property type="entry name" value="CEREVISIN-RELATED"/>
    <property type="match status" value="1"/>
</dbReference>
<feature type="domain" description="Peptidase S8/S53" evidence="6">
    <location>
        <begin position="161"/>
        <end position="440"/>
    </location>
</feature>
<reference evidence="7" key="2">
    <citation type="journal article" date="2023" name="mSystems">
        <title>Charting the Lipopeptidome of Nonpathogenic Pseudomonas.</title>
        <authorList>
            <person name="Cesa-Luna C."/>
            <person name="Geudens N."/>
            <person name="Girard L."/>
            <person name="De Roo V."/>
            <person name="Maklad H.R."/>
            <person name="Martins J.C."/>
            <person name="Hofte M."/>
            <person name="De Mot R."/>
        </authorList>
    </citation>
    <scope>NUCLEOTIDE SEQUENCE</scope>
    <source>
        <strain evidence="7">B1M3-32</strain>
    </source>
</reference>
<evidence type="ECO:0000256" key="4">
    <source>
        <dbReference type="ARBA" id="ARBA00022825"/>
    </source>
</evidence>
<protein>
    <submittedName>
        <fullName evidence="7">S8 family serine peptidase</fullName>
    </submittedName>
</protein>
<evidence type="ECO:0000256" key="1">
    <source>
        <dbReference type="ARBA" id="ARBA00011073"/>
    </source>
</evidence>
<evidence type="ECO:0000259" key="6">
    <source>
        <dbReference type="Pfam" id="PF00082"/>
    </source>
</evidence>
<dbReference type="InterPro" id="IPR036852">
    <property type="entry name" value="Peptidase_S8/S53_dom_sf"/>
</dbReference>
<dbReference type="Pfam" id="PF00082">
    <property type="entry name" value="Peptidase_S8"/>
    <property type="match status" value="1"/>
</dbReference>
<dbReference type="CDD" id="cd09598">
    <property type="entry name" value="M4_like"/>
    <property type="match status" value="1"/>
</dbReference>
<organism evidence="7 8">
    <name type="scientific">Pseudomonas koreensis</name>
    <dbReference type="NCBI Taxonomy" id="198620"/>
    <lineage>
        <taxon>Bacteria</taxon>
        <taxon>Pseudomonadati</taxon>
        <taxon>Pseudomonadota</taxon>
        <taxon>Gammaproteobacteria</taxon>
        <taxon>Pseudomonadales</taxon>
        <taxon>Pseudomonadaceae</taxon>
        <taxon>Pseudomonas</taxon>
    </lineage>
</organism>
<evidence type="ECO:0000256" key="3">
    <source>
        <dbReference type="ARBA" id="ARBA00022801"/>
    </source>
</evidence>